<evidence type="ECO:0000313" key="2">
    <source>
        <dbReference type="Proteomes" id="UP001383192"/>
    </source>
</evidence>
<accession>A0AAW0E7V8</accession>
<proteinExistence type="predicted"/>
<dbReference type="Proteomes" id="UP001383192">
    <property type="component" value="Unassembled WGS sequence"/>
</dbReference>
<keyword evidence="2" id="KW-1185">Reference proteome</keyword>
<organism evidence="1 2">
    <name type="scientific">Paramarasmius palmivorus</name>
    <dbReference type="NCBI Taxonomy" id="297713"/>
    <lineage>
        <taxon>Eukaryota</taxon>
        <taxon>Fungi</taxon>
        <taxon>Dikarya</taxon>
        <taxon>Basidiomycota</taxon>
        <taxon>Agaricomycotina</taxon>
        <taxon>Agaricomycetes</taxon>
        <taxon>Agaricomycetidae</taxon>
        <taxon>Agaricales</taxon>
        <taxon>Marasmiineae</taxon>
        <taxon>Marasmiaceae</taxon>
        <taxon>Paramarasmius</taxon>
    </lineage>
</organism>
<dbReference type="EMBL" id="JAYKXP010000003">
    <property type="protein sequence ID" value="KAK7060430.1"/>
    <property type="molecule type" value="Genomic_DNA"/>
</dbReference>
<comment type="caution">
    <text evidence="1">The sequence shown here is derived from an EMBL/GenBank/DDBJ whole genome shotgun (WGS) entry which is preliminary data.</text>
</comment>
<reference evidence="1 2" key="1">
    <citation type="submission" date="2024-01" db="EMBL/GenBank/DDBJ databases">
        <title>A draft genome for a cacao thread blight-causing isolate of Paramarasmius palmivorus.</title>
        <authorList>
            <person name="Baruah I.K."/>
            <person name="Bukari Y."/>
            <person name="Amoako-Attah I."/>
            <person name="Meinhardt L.W."/>
            <person name="Bailey B.A."/>
            <person name="Cohen S.P."/>
        </authorList>
    </citation>
    <scope>NUCLEOTIDE SEQUENCE [LARGE SCALE GENOMIC DNA]</scope>
    <source>
        <strain evidence="1 2">GH-12</strain>
    </source>
</reference>
<gene>
    <name evidence="1" type="ORF">VNI00_001195</name>
</gene>
<evidence type="ECO:0000313" key="1">
    <source>
        <dbReference type="EMBL" id="KAK7060430.1"/>
    </source>
</evidence>
<dbReference type="AlphaFoldDB" id="A0AAW0E7V8"/>
<sequence>MHLPNGEDILKRTLELVKPGGWFIIEEPNDDACRDGNEPLPPGFRAFVETWLSIIRSRGAEPCIGQDLGRILDESRLFSEVNIRKLVIPYSGQSKVEAEKRLGDAWRSIAIRNGEDFPKRFEKEGITTEVAQAMKAELLDSRRRLCTDVYFAWSRRKTY</sequence>
<dbReference type="SUPFAM" id="SSF53335">
    <property type="entry name" value="S-adenosyl-L-methionine-dependent methyltransferases"/>
    <property type="match status" value="1"/>
</dbReference>
<dbReference type="InterPro" id="IPR029063">
    <property type="entry name" value="SAM-dependent_MTases_sf"/>
</dbReference>
<evidence type="ECO:0008006" key="3">
    <source>
        <dbReference type="Google" id="ProtNLM"/>
    </source>
</evidence>
<protein>
    <recommendedName>
        <fullName evidence="3">Methyltransferase</fullName>
    </recommendedName>
</protein>
<name>A0AAW0E7V8_9AGAR</name>